<accession>A0A8T0GIP2</accession>
<feature type="transmembrane region" description="Helical" evidence="1">
    <location>
        <begin position="54"/>
        <end position="79"/>
    </location>
</feature>
<feature type="transmembrane region" description="Helical" evidence="1">
    <location>
        <begin position="119"/>
        <end position="144"/>
    </location>
</feature>
<proteinExistence type="predicted"/>
<feature type="transmembrane region" description="Helical" evidence="1">
    <location>
        <begin position="180"/>
        <end position="197"/>
    </location>
</feature>
<dbReference type="AlphaFoldDB" id="A0A8T0GIP2"/>
<protein>
    <submittedName>
        <fullName evidence="2">Uncharacterized protein</fullName>
    </submittedName>
</protein>
<dbReference type="Proteomes" id="UP000822688">
    <property type="component" value="Chromosome 10"/>
</dbReference>
<evidence type="ECO:0000313" key="2">
    <source>
        <dbReference type="EMBL" id="KAG0558883.1"/>
    </source>
</evidence>
<feature type="transmembrane region" description="Helical" evidence="1">
    <location>
        <begin position="156"/>
        <end position="174"/>
    </location>
</feature>
<dbReference type="EMBL" id="CM026431">
    <property type="protein sequence ID" value="KAG0558883.1"/>
    <property type="molecule type" value="Genomic_DNA"/>
</dbReference>
<evidence type="ECO:0000313" key="3">
    <source>
        <dbReference type="Proteomes" id="UP000822688"/>
    </source>
</evidence>
<feature type="transmembrane region" description="Helical" evidence="1">
    <location>
        <begin position="242"/>
        <end position="265"/>
    </location>
</feature>
<feature type="transmembrane region" description="Helical" evidence="1">
    <location>
        <begin position="218"/>
        <end position="236"/>
    </location>
</feature>
<keyword evidence="1" id="KW-1133">Transmembrane helix</keyword>
<comment type="caution">
    <text evidence="2">The sequence shown here is derived from an EMBL/GenBank/DDBJ whole genome shotgun (WGS) entry which is preliminary data.</text>
</comment>
<keyword evidence="1" id="KW-0812">Transmembrane</keyword>
<gene>
    <name evidence="2" type="ORF">KC19_10G061800</name>
</gene>
<keyword evidence="1" id="KW-0472">Membrane</keyword>
<sequence>MTHLMARHFFPVTTGLGRDYAPRIYEFLFPGWAAEKCPMPYANLQTPRGDAVTVFWPLTAVVIFAGLVTCWLLGMQLLVRALRQGAQARRGLFIWSSALLSYGFMCLGGFFFHCFHIRPIFHMMDVASTGLASLSIIAGFAAFVGLVDDRTTTQRLAWVASAVGFVVVDLYSPSFVQEQLYALPAFGAAGAGAAFLLRSLGAVQKSAEQAAGLREAQLWLLLAGFGVVVGAAALPLDKYLCLYLGAEFSFLFWFFLGCNSAMFAVHRFALVVADKNLQFTDVKRQ</sequence>
<reference evidence="2" key="1">
    <citation type="submission" date="2020-06" db="EMBL/GenBank/DDBJ databases">
        <title>WGS assembly of Ceratodon purpureus strain R40.</title>
        <authorList>
            <person name="Carey S.B."/>
            <person name="Jenkins J."/>
            <person name="Shu S."/>
            <person name="Lovell J.T."/>
            <person name="Sreedasyam A."/>
            <person name="Maumus F."/>
            <person name="Tiley G.P."/>
            <person name="Fernandez-Pozo N."/>
            <person name="Barry K."/>
            <person name="Chen C."/>
            <person name="Wang M."/>
            <person name="Lipzen A."/>
            <person name="Daum C."/>
            <person name="Saski C.A."/>
            <person name="Payton A.C."/>
            <person name="Mcbreen J.C."/>
            <person name="Conrad R.E."/>
            <person name="Kollar L.M."/>
            <person name="Olsson S."/>
            <person name="Huttunen S."/>
            <person name="Landis J.B."/>
            <person name="Wickett N.J."/>
            <person name="Johnson M.G."/>
            <person name="Rensing S.A."/>
            <person name="Grimwood J."/>
            <person name="Schmutz J."/>
            <person name="Mcdaniel S.F."/>
        </authorList>
    </citation>
    <scope>NUCLEOTIDE SEQUENCE</scope>
    <source>
        <strain evidence="2">R40</strain>
    </source>
</reference>
<keyword evidence="3" id="KW-1185">Reference proteome</keyword>
<evidence type="ECO:0000256" key="1">
    <source>
        <dbReference type="SAM" id="Phobius"/>
    </source>
</evidence>
<feature type="transmembrane region" description="Helical" evidence="1">
    <location>
        <begin position="91"/>
        <end position="113"/>
    </location>
</feature>
<organism evidence="2 3">
    <name type="scientific">Ceratodon purpureus</name>
    <name type="common">Fire moss</name>
    <name type="synonym">Dicranum purpureum</name>
    <dbReference type="NCBI Taxonomy" id="3225"/>
    <lineage>
        <taxon>Eukaryota</taxon>
        <taxon>Viridiplantae</taxon>
        <taxon>Streptophyta</taxon>
        <taxon>Embryophyta</taxon>
        <taxon>Bryophyta</taxon>
        <taxon>Bryophytina</taxon>
        <taxon>Bryopsida</taxon>
        <taxon>Dicranidae</taxon>
        <taxon>Pseudoditrichales</taxon>
        <taxon>Ditrichaceae</taxon>
        <taxon>Ceratodon</taxon>
    </lineage>
</organism>
<name>A0A8T0GIP2_CERPU</name>